<dbReference type="Pfam" id="PF22936">
    <property type="entry name" value="Pol_BBD"/>
    <property type="match status" value="1"/>
</dbReference>
<dbReference type="GO" id="GO:0008270">
    <property type="term" value="F:zinc ion binding"/>
    <property type="evidence" value="ECO:0007669"/>
    <property type="project" value="InterPro"/>
</dbReference>
<keyword evidence="4" id="KW-0695">RNA-directed DNA polymerase</keyword>
<evidence type="ECO:0000256" key="2">
    <source>
        <dbReference type="SAM" id="MobiDB-lite"/>
    </source>
</evidence>
<dbReference type="GO" id="GO:0003964">
    <property type="term" value="F:RNA-directed DNA polymerase activity"/>
    <property type="evidence" value="ECO:0007669"/>
    <property type="project" value="UniProtKB-KW"/>
</dbReference>
<dbReference type="Pfam" id="PF08284">
    <property type="entry name" value="RVP_2"/>
    <property type="match status" value="1"/>
</dbReference>
<evidence type="ECO:0000256" key="1">
    <source>
        <dbReference type="SAM" id="Coils"/>
    </source>
</evidence>
<feature type="compositionally biased region" description="Pro residues" evidence="2">
    <location>
        <begin position="301"/>
        <end position="316"/>
    </location>
</feature>
<feature type="compositionally biased region" description="Acidic residues" evidence="2">
    <location>
        <begin position="356"/>
        <end position="384"/>
    </location>
</feature>
<feature type="domain" description="CCHC-type" evidence="3">
    <location>
        <begin position="779"/>
        <end position="795"/>
    </location>
</feature>
<feature type="compositionally biased region" description="Polar residues" evidence="2">
    <location>
        <begin position="33"/>
        <end position="53"/>
    </location>
</feature>
<dbReference type="PANTHER" id="PTHR15503:SF22">
    <property type="entry name" value="TRANSPOSON TY3-I GAG POLYPROTEIN"/>
    <property type="match status" value="1"/>
</dbReference>
<feature type="coiled-coil region" evidence="1">
    <location>
        <begin position="1802"/>
        <end position="1862"/>
    </location>
</feature>
<evidence type="ECO:0000259" key="3">
    <source>
        <dbReference type="SMART" id="SM00343"/>
    </source>
</evidence>
<feature type="coiled-coil region" evidence="1">
    <location>
        <begin position="1361"/>
        <end position="1392"/>
    </location>
</feature>
<dbReference type="InterPro" id="IPR032567">
    <property type="entry name" value="RTL1-rel"/>
</dbReference>
<reference evidence="4" key="1">
    <citation type="journal article" date="2019" name="Sci. Rep.">
        <title>Draft genome of Tanacetum cinerariifolium, the natural source of mosquito coil.</title>
        <authorList>
            <person name="Yamashiro T."/>
            <person name="Shiraishi A."/>
            <person name="Satake H."/>
            <person name="Nakayama K."/>
        </authorList>
    </citation>
    <scope>NUCLEOTIDE SEQUENCE</scope>
</reference>
<keyword evidence="4" id="KW-0548">Nucleotidyltransferase</keyword>
<feature type="region of interest" description="Disordered" evidence="2">
    <location>
        <begin position="301"/>
        <end position="391"/>
    </location>
</feature>
<dbReference type="SMART" id="SM00343">
    <property type="entry name" value="ZnF_C2HC"/>
    <property type="match status" value="2"/>
</dbReference>
<dbReference type="GO" id="GO:0006508">
    <property type="term" value="P:proteolysis"/>
    <property type="evidence" value="ECO:0007669"/>
    <property type="project" value="InterPro"/>
</dbReference>
<feature type="region of interest" description="Disordered" evidence="2">
    <location>
        <begin position="708"/>
        <end position="735"/>
    </location>
</feature>
<organism evidence="4">
    <name type="scientific">Tanacetum cinerariifolium</name>
    <name type="common">Dalmatian daisy</name>
    <name type="synonym">Chrysanthemum cinerariifolium</name>
    <dbReference type="NCBI Taxonomy" id="118510"/>
    <lineage>
        <taxon>Eukaryota</taxon>
        <taxon>Viridiplantae</taxon>
        <taxon>Streptophyta</taxon>
        <taxon>Embryophyta</taxon>
        <taxon>Tracheophyta</taxon>
        <taxon>Spermatophyta</taxon>
        <taxon>Magnoliopsida</taxon>
        <taxon>eudicotyledons</taxon>
        <taxon>Gunneridae</taxon>
        <taxon>Pentapetalae</taxon>
        <taxon>asterids</taxon>
        <taxon>campanulids</taxon>
        <taxon>Asterales</taxon>
        <taxon>Asteraceae</taxon>
        <taxon>Asteroideae</taxon>
        <taxon>Anthemideae</taxon>
        <taxon>Anthemidinae</taxon>
        <taxon>Tanacetum</taxon>
    </lineage>
</organism>
<dbReference type="PROSITE" id="PS00141">
    <property type="entry name" value="ASP_PROTEASE"/>
    <property type="match status" value="1"/>
</dbReference>
<dbReference type="GO" id="GO:0004190">
    <property type="term" value="F:aspartic-type endopeptidase activity"/>
    <property type="evidence" value="ECO:0007669"/>
    <property type="project" value="InterPro"/>
</dbReference>
<feature type="compositionally biased region" description="Acidic residues" evidence="2">
    <location>
        <begin position="329"/>
        <end position="347"/>
    </location>
</feature>
<keyword evidence="1" id="KW-0175">Coiled coil</keyword>
<dbReference type="InterPro" id="IPR001878">
    <property type="entry name" value="Znf_CCHC"/>
</dbReference>
<comment type="caution">
    <text evidence="4">The sequence shown here is derived from an EMBL/GenBank/DDBJ whole genome shotgun (WGS) entry which is preliminary data.</text>
</comment>
<dbReference type="EMBL" id="BKCJ010005211">
    <property type="protein sequence ID" value="GEU65491.1"/>
    <property type="molecule type" value="Genomic_DNA"/>
</dbReference>
<evidence type="ECO:0000313" key="4">
    <source>
        <dbReference type="EMBL" id="GEU65491.1"/>
    </source>
</evidence>
<sequence>MNVLAPRMYKIHTDHTQARTSKLPQDSKKTNKHVSFSTGVIPTTSVSRPQLKSNPPGDRVLRSNSRGKKLEVEEPRRNVKLPKNKTSVTACNDSLNAKTLNVKSVSAISAKCLVEIVLFIVDSGCSKHMTGNLKILINFVEKFLGTVKFRNDQIEPILGYGDLVQGVVTIKRVYYVEGLNHNLFFVGQFCDADLEVAFRKSTCFIRDLKGNDLLTGLGAVDGLDEQNVDIWECDSVKSYTFDKNRILTPSDIQYSAANKIWGCYRLASRAKGDDEELSNGGSLRVIVYGYDGLPMLPVAPPSPDYIPGPEPLPPVVSPTAESPGYVAESDPEEDPEEYEDDETEDSPVDYPMDKGDDGDDDDGDSSGDDANDEDEDEEEEEEEEHLASAESVVVIPTDELVSLLEGTEHAAISFPSEAEVKRLLAMPTPSPSPLASLLPPSARERLARCTTPAALPLPPLPPPLHMPPPADRRDDILKTKMPPRKRLCLSTLGSREVRYGIRDTWVDPIETVPEIVPMTIEKVNTRAKELVELHEHDTQDLRQAQMVETLRVMGDMRRQMGDMQAELPALHEQPRRVGQPGGDARVPNRRDDPRDAVKFSTDTLLDAALTWWNSQIRSLGLDAYSMTWEVIKKKMTDKYYLQGEIKKLEIELWNLKFVADETEKIDKYVSGLPDNIYWSVKASKPKTLDETIELANDLMDQKLRTYAKRQSNNKRKDDESFRNNHGHQQQTLKRQNVVRVYNIGTGERKPYNGNLPKSSGNTNVVNAQRNNGANPKGNGCFECGATRHFKRDIPKLKNKDGEKVNAPGWVYTVGNAEKRGNASRDPDSNVVTGTFLLNNRYAPILFDTGADRSFISIAFSSLIDIILTPLGNSYDVELADGKIVRTSNTLHNAIMEAGGKDRPPMLALGNYVKRKSRIKRYIETKPNHELIYYCLKNPPYKYTWADKTVLVSEGKDNDIYSTVDACPNACEMWKAIERLKQGESINVQDLETNLYWEYGKFTSRDVNELRVERLARTGNPLVLVAQQQPLYHPQNHPTHYTQNSTTRLQQAATRNREKAIVNSPPPIYDHEPSLVAEDDEIANHDNSPRINRSTGYDNQSIGNIVGARETIGTMMVQKTRIQCYKCKEFGHVARERQKPKRAKDAAYHKEKMLLCKQEEAGFQLTAEQADWRDDTDDKPKDQELEAHYIHEKEDVFTSRNHHHTVTTKEAQIKLYKTYEDKELDKVIALENKVKVLDNIVYKTSQSVQTMNMLNRNCKTSFAKHEFHKKSQRANPRLYDIGCYNDNLALMLAPESNEVIRLEKESRTKLSNLIRPFDYEKLNNLYDLFVPQREKSSAQRFFQKEKFHLCLKEEMVADLRYFKNLELEVDSLKSQLETQKIQFLNEINQLLREYYYADHMNAILSVYTELDEVTNLQYDYLETLDKCECPEKELSNSKMIKSVKEFRKEREQYFEIQDLKAQLQDKGIAISELNVGNKMLQVIPTASDENPTTKFWSTARIETTNEGTKILATVDGNPRTISKSSIRRNLKLNDAEGISTLPDAELFENLALMGYNILPNQRFTFQKGQFSHQWKFLIHTIMQCLSPKSTGFNEFSTNIATAVVCLAINRVYNFSKMFFDGMVRNVNSKDEHASLLRDDSQGEAFPTVSGLEAGQDRENIIKTSALPHESTPRVTSLDADEGNLEISSLKARIKLLEEKDRGNAKPSGDDALTKGRSMEIGEEVRVEINVSVPPVTGGSTVGVPTISGLVPTVSAIFTTASMVTPYSRCPRGISAKDKGKEKLVESDTPKKKKLQEQIDAQVAKEIEEEITRDNQRMNEQIARDAKIARIHAEEELKMMLDGMDRINEVIARHLQEYEQFEAELTIGDKIDLINELVKYQDHHAKILKYQTQQSKPLSKKEQIEFYMLVLRSHARWKTKHLRGITLEEIKEKFITVWKQIEDFMPMASKEE</sequence>
<name>A0A6L2LUL6_TANCI</name>
<dbReference type="PANTHER" id="PTHR15503">
    <property type="entry name" value="LDOC1 RELATED"/>
    <property type="match status" value="1"/>
</dbReference>
<gene>
    <name evidence="4" type="ORF">Tci_037469</name>
</gene>
<feature type="region of interest" description="Disordered" evidence="2">
    <location>
        <begin position="568"/>
        <end position="593"/>
    </location>
</feature>
<feature type="region of interest" description="Disordered" evidence="2">
    <location>
        <begin position="1"/>
        <end position="70"/>
    </location>
</feature>
<accession>A0A6L2LUL6</accession>
<protein>
    <submittedName>
        <fullName evidence="4">Reverse transcriptase domain-containing protein</fullName>
    </submittedName>
</protein>
<feature type="domain" description="CCHC-type" evidence="3">
    <location>
        <begin position="1122"/>
        <end position="1138"/>
    </location>
</feature>
<keyword evidence="4" id="KW-0808">Transferase</keyword>
<dbReference type="InterPro" id="IPR054722">
    <property type="entry name" value="PolX-like_BBD"/>
</dbReference>
<proteinExistence type="predicted"/>
<dbReference type="InterPro" id="IPR001969">
    <property type="entry name" value="Aspartic_peptidase_AS"/>
</dbReference>
<dbReference type="GO" id="GO:0003676">
    <property type="term" value="F:nucleic acid binding"/>
    <property type="evidence" value="ECO:0007669"/>
    <property type="project" value="InterPro"/>
</dbReference>